<evidence type="ECO:0000256" key="4">
    <source>
        <dbReference type="ARBA" id="ARBA00022989"/>
    </source>
</evidence>
<dbReference type="PANTHER" id="PTHR30287:SF1">
    <property type="entry name" value="INNER MEMBRANE PROTEIN"/>
    <property type="match status" value="1"/>
</dbReference>
<dbReference type="EMBL" id="FOGB01000011">
    <property type="protein sequence ID" value="SEQ91807.1"/>
    <property type="molecule type" value="Genomic_DNA"/>
</dbReference>
<keyword evidence="4 6" id="KW-1133">Transmembrane helix</keyword>
<feature type="transmembrane region" description="Helical" evidence="6">
    <location>
        <begin position="344"/>
        <end position="367"/>
    </location>
</feature>
<evidence type="ECO:0000259" key="7">
    <source>
        <dbReference type="Pfam" id="PF02687"/>
    </source>
</evidence>
<reference evidence="9" key="1">
    <citation type="submission" date="2016-10" db="EMBL/GenBank/DDBJ databases">
        <authorList>
            <person name="Varghese N."/>
            <person name="Submissions S."/>
        </authorList>
    </citation>
    <scope>NUCLEOTIDE SEQUENCE [LARGE SCALE GENOMIC DNA]</scope>
    <source>
        <strain evidence="9">DSM 18887</strain>
    </source>
</reference>
<feature type="transmembrane region" description="Helical" evidence="6">
    <location>
        <begin position="465"/>
        <end position="483"/>
    </location>
</feature>
<feature type="transmembrane region" description="Helical" evidence="6">
    <location>
        <begin position="21"/>
        <end position="43"/>
    </location>
</feature>
<feature type="transmembrane region" description="Helical" evidence="6">
    <location>
        <begin position="414"/>
        <end position="444"/>
    </location>
</feature>
<evidence type="ECO:0000256" key="6">
    <source>
        <dbReference type="SAM" id="Phobius"/>
    </source>
</evidence>
<accession>A0A1H9JYC3</accession>
<keyword evidence="9" id="KW-1185">Reference proteome</keyword>
<dbReference type="InterPro" id="IPR038766">
    <property type="entry name" value="Membrane_comp_ABC_pdt"/>
</dbReference>
<keyword evidence="3 6" id="KW-0812">Transmembrane</keyword>
<evidence type="ECO:0000313" key="8">
    <source>
        <dbReference type="EMBL" id="SEQ91807.1"/>
    </source>
</evidence>
<proteinExistence type="predicted"/>
<organism evidence="8 9">
    <name type="scientific">Amphritea atlantica</name>
    <dbReference type="NCBI Taxonomy" id="355243"/>
    <lineage>
        <taxon>Bacteria</taxon>
        <taxon>Pseudomonadati</taxon>
        <taxon>Pseudomonadota</taxon>
        <taxon>Gammaproteobacteria</taxon>
        <taxon>Oceanospirillales</taxon>
        <taxon>Oceanospirillaceae</taxon>
        <taxon>Amphritea</taxon>
    </lineage>
</organism>
<feature type="transmembrane region" description="Helical" evidence="6">
    <location>
        <begin position="697"/>
        <end position="720"/>
    </location>
</feature>
<name>A0A1H9JYC3_9GAMM</name>
<feature type="domain" description="ABC3 transporter permease C-terminal" evidence="7">
    <location>
        <begin position="257"/>
        <end position="373"/>
    </location>
</feature>
<feature type="domain" description="ABC3 transporter permease C-terminal" evidence="7">
    <location>
        <begin position="704"/>
        <end position="810"/>
    </location>
</feature>
<dbReference type="STRING" id="355243.SAMN03080615_03224"/>
<dbReference type="Pfam" id="PF02687">
    <property type="entry name" value="FtsX"/>
    <property type="match status" value="2"/>
</dbReference>
<feature type="transmembrane region" description="Helical" evidence="6">
    <location>
        <begin position="253"/>
        <end position="273"/>
    </location>
</feature>
<keyword evidence="2" id="KW-1003">Cell membrane</keyword>
<dbReference type="InterPro" id="IPR003838">
    <property type="entry name" value="ABC3_permease_C"/>
</dbReference>
<feature type="transmembrane region" description="Helical" evidence="6">
    <location>
        <begin position="301"/>
        <end position="324"/>
    </location>
</feature>
<evidence type="ECO:0000313" key="9">
    <source>
        <dbReference type="Proteomes" id="UP000198749"/>
    </source>
</evidence>
<feature type="transmembrane region" description="Helical" evidence="6">
    <location>
        <begin position="388"/>
        <end position="408"/>
    </location>
</feature>
<evidence type="ECO:0000256" key="2">
    <source>
        <dbReference type="ARBA" id="ARBA00022475"/>
    </source>
</evidence>
<dbReference type="GO" id="GO:0005886">
    <property type="term" value="C:plasma membrane"/>
    <property type="evidence" value="ECO:0007669"/>
    <property type="project" value="UniProtKB-SubCell"/>
</dbReference>
<dbReference type="Proteomes" id="UP000198749">
    <property type="component" value="Unassembled WGS sequence"/>
</dbReference>
<gene>
    <name evidence="8" type="ORF">SAMN03080615_03224</name>
</gene>
<feature type="transmembrane region" description="Helical" evidence="6">
    <location>
        <begin position="752"/>
        <end position="776"/>
    </location>
</feature>
<dbReference type="AlphaFoldDB" id="A0A1H9JYC3"/>
<feature type="transmembrane region" description="Helical" evidence="6">
    <location>
        <begin position="788"/>
        <end position="807"/>
    </location>
</feature>
<evidence type="ECO:0000256" key="3">
    <source>
        <dbReference type="ARBA" id="ARBA00022692"/>
    </source>
</evidence>
<dbReference type="PANTHER" id="PTHR30287">
    <property type="entry name" value="MEMBRANE COMPONENT OF PREDICTED ABC SUPERFAMILY METABOLITE UPTAKE TRANSPORTER"/>
    <property type="match status" value="1"/>
</dbReference>
<keyword evidence="5 6" id="KW-0472">Membrane</keyword>
<protein>
    <submittedName>
        <fullName evidence="8">Putative ABC transport system permease protein</fullName>
    </submittedName>
</protein>
<comment type="subcellular location">
    <subcellularLocation>
        <location evidence="1">Cell membrane</location>
        <topology evidence="1">Multi-pass membrane protein</topology>
    </subcellularLocation>
</comment>
<dbReference type="RefSeq" id="WP_175483569.1">
    <property type="nucleotide sequence ID" value="NZ_AP025284.1"/>
</dbReference>
<sequence>MRSSQLIRLTLKQSRSDLRTFEWRALLLALFLATTLASFLTLLGNQLEKGLNRQSALMLGADLSLSDSQPIPASLLTAASEQGLQHSNVIQFSTMVSTDEQMLLSSVRAVASPYPLRGEIVTQPPQSTRIPAQGTAWAEQQLLERLGISVGETITLGYSQLKITAAVISSPDRGTGFRSFSPQLLINRQDLAATRVIQPGSRIGYRTLFSGPEQQIRDFHARLQQALTPQQRLWSVYEDQPLASGAMQNASGFLRMTSLFGILLCGLLITLSLRRYSSAQYRRSALLQSLGMKPRQILQLYLIKLLLGWLLAALIGVIASLLLLQLTGSVLQPLLPSGLPSPDYRLTATGPLLSLALLLAIGYSPLLQISRIPVMGLLRHDQLSHQGLSWPVRLVILFLSGAVIALYLGSVTHALAATLLSVITILLAGLCASLLLPPAGRLLARRFRLGRLLSYRIHQQRQWHRVQLGIMCLLLTLLCSLLISQTELVNRWRAQLPVNTPNQFVINIQPWELQPLSQFLTDSGIETDLYPMIRGRITAINGQPPERVLDQDQLENNALKRELNLSWLAKAPAHNELVSGSWWPMDTQENLISVEQQLAANLGLKLGDKITFEVGGDSFSATISNTRKVEWRSFRPNFYMIFSPGVLQNYPQTYITSFRLSDKQVGLSRELLKRFPSLTLIDVSQWINQASELIDRLIQASTLILGITLCAGIVLVQLLVSQELEQRRHENALLQVLGSTAAQTRQLDILEFALLGCASGAMAAVLTEIITGLISYRLLDLPLLLHPWIWLILPLTGMLLFTLAALISHRHSGYRQLQQS</sequence>
<evidence type="ECO:0000256" key="5">
    <source>
        <dbReference type="ARBA" id="ARBA00023136"/>
    </source>
</evidence>
<evidence type="ECO:0000256" key="1">
    <source>
        <dbReference type="ARBA" id="ARBA00004651"/>
    </source>
</evidence>